<reference evidence="1 2" key="1">
    <citation type="journal article" date="2011" name="Stand. Genomic Sci.">
        <title>Complete genome sequence of the acetate-degrading sulfate reducer Desulfobacca acetoxidans type strain (ASRB2).</title>
        <authorList>
            <person name="Goker M."/>
            <person name="Teshima H."/>
            <person name="Lapidus A."/>
            <person name="Nolan M."/>
            <person name="Lucas S."/>
            <person name="Hammon N."/>
            <person name="Deshpande S."/>
            <person name="Cheng J.F."/>
            <person name="Tapia R."/>
            <person name="Han C."/>
            <person name="Goodwin L."/>
            <person name="Pitluck S."/>
            <person name="Huntemann M."/>
            <person name="Liolios K."/>
            <person name="Ivanova N."/>
            <person name="Pagani I."/>
            <person name="Mavromatis K."/>
            <person name="Ovchinikova G."/>
            <person name="Pati A."/>
            <person name="Chen A."/>
            <person name="Palaniappan K."/>
            <person name="Land M."/>
            <person name="Hauser L."/>
            <person name="Brambilla E.M."/>
            <person name="Rohde M."/>
            <person name="Spring S."/>
            <person name="Detter J.C."/>
            <person name="Woyke T."/>
            <person name="Bristow J."/>
            <person name="Eisen J.A."/>
            <person name="Markowitz V."/>
            <person name="Hugenholtz P."/>
            <person name="Kyrpides N.C."/>
            <person name="Klenk H.P."/>
        </authorList>
    </citation>
    <scope>NUCLEOTIDE SEQUENCE [LARGE SCALE GENOMIC DNA]</scope>
    <source>
        <strain evidence="2">ATCC 700848 / DSM 11109 / ASRB2</strain>
    </source>
</reference>
<accession>F2NGH9</accession>
<keyword evidence="2" id="KW-1185">Reference proteome</keyword>
<gene>
    <name evidence="1" type="ordered locus">Desac_0712</name>
</gene>
<dbReference type="RefSeq" id="WP_013705705.1">
    <property type="nucleotide sequence ID" value="NC_015388.1"/>
</dbReference>
<dbReference type="EMBL" id="CP002629">
    <property type="protein sequence ID" value="AEB08592.1"/>
    <property type="molecule type" value="Genomic_DNA"/>
</dbReference>
<reference evidence="2" key="2">
    <citation type="submission" date="2011-03" db="EMBL/GenBank/DDBJ databases">
        <title>The complete genome of Desulfobacca acetoxidans DSM 11109.</title>
        <authorList>
            <consortium name="US DOE Joint Genome Institute (JGI-PGF)"/>
            <person name="Lucas S."/>
            <person name="Copeland A."/>
            <person name="Lapidus A."/>
            <person name="Bruce D."/>
            <person name="Goodwin L."/>
            <person name="Pitluck S."/>
            <person name="Peters L."/>
            <person name="Kyrpides N."/>
            <person name="Mavromatis K."/>
            <person name="Ivanova N."/>
            <person name="Ovchinnikova G."/>
            <person name="Teshima H."/>
            <person name="Detter J.C."/>
            <person name="Han C."/>
            <person name="Land M."/>
            <person name="Hauser L."/>
            <person name="Markowitz V."/>
            <person name="Cheng J.-F."/>
            <person name="Hugenholtz P."/>
            <person name="Woyke T."/>
            <person name="Wu D."/>
            <person name="Spring S."/>
            <person name="Schueler E."/>
            <person name="Brambilla E."/>
            <person name="Klenk H.-P."/>
            <person name="Eisen J.A."/>
        </authorList>
    </citation>
    <scope>NUCLEOTIDE SEQUENCE [LARGE SCALE GENOMIC DNA]</scope>
    <source>
        <strain evidence="2">ATCC 700848 / DSM 11109 / ASRB2</strain>
    </source>
</reference>
<dbReference type="AlphaFoldDB" id="F2NGH9"/>
<organism evidence="1 2">
    <name type="scientific">Desulfobacca acetoxidans (strain ATCC 700848 / DSM 11109 / ASRB2)</name>
    <dbReference type="NCBI Taxonomy" id="880072"/>
    <lineage>
        <taxon>Bacteria</taxon>
        <taxon>Pseudomonadati</taxon>
        <taxon>Thermodesulfobacteriota</taxon>
        <taxon>Desulfobaccia</taxon>
        <taxon>Desulfobaccales</taxon>
        <taxon>Desulfobaccaceae</taxon>
        <taxon>Desulfobacca</taxon>
    </lineage>
</organism>
<dbReference type="STRING" id="880072.Desac_0712"/>
<dbReference type="KEGG" id="dao:Desac_0712"/>
<sequence length="70" mass="8407">MDEALIKQIKNRLESEIRQREQDVVEFWLEEIKKIDAKRHKELAAMQNDLKNLITRMQNRLKNLKSSRSG</sequence>
<name>F2NGH9_DESAR</name>
<evidence type="ECO:0000313" key="2">
    <source>
        <dbReference type="Proteomes" id="UP000000483"/>
    </source>
</evidence>
<dbReference type="HOGENOM" id="CLU_2774583_0_0_7"/>
<proteinExistence type="predicted"/>
<protein>
    <submittedName>
        <fullName evidence="1">Uncharacterized protein</fullName>
    </submittedName>
</protein>
<evidence type="ECO:0000313" key="1">
    <source>
        <dbReference type="EMBL" id="AEB08592.1"/>
    </source>
</evidence>
<dbReference type="Proteomes" id="UP000000483">
    <property type="component" value="Chromosome"/>
</dbReference>